<dbReference type="PANTHER" id="PTHR36978">
    <property type="entry name" value="P-LOOP CONTAINING NUCLEOTIDE TRIPHOSPHATE HYDROLASE"/>
    <property type="match status" value="1"/>
</dbReference>
<protein>
    <submittedName>
        <fullName evidence="1">Uncharacterized protein</fullName>
    </submittedName>
</protein>
<dbReference type="OrthoDB" id="2938500at2759"/>
<organism evidence="1 2">
    <name type="scientific">Sphaerobolus stellatus (strain SS14)</name>
    <dbReference type="NCBI Taxonomy" id="990650"/>
    <lineage>
        <taxon>Eukaryota</taxon>
        <taxon>Fungi</taxon>
        <taxon>Dikarya</taxon>
        <taxon>Basidiomycota</taxon>
        <taxon>Agaricomycotina</taxon>
        <taxon>Agaricomycetes</taxon>
        <taxon>Phallomycetidae</taxon>
        <taxon>Geastrales</taxon>
        <taxon>Sphaerobolaceae</taxon>
        <taxon>Sphaerobolus</taxon>
    </lineage>
</organism>
<dbReference type="InterPro" id="IPR040632">
    <property type="entry name" value="Sulfotransfer_4"/>
</dbReference>
<accession>A0A0C9VJA7</accession>
<dbReference type="Pfam" id="PF17784">
    <property type="entry name" value="Sulfotransfer_4"/>
    <property type="match status" value="1"/>
</dbReference>
<keyword evidence="2" id="KW-1185">Reference proteome</keyword>
<dbReference type="Proteomes" id="UP000054279">
    <property type="component" value="Unassembled WGS sequence"/>
</dbReference>
<name>A0A0C9VJA7_SPHS4</name>
<evidence type="ECO:0000313" key="1">
    <source>
        <dbReference type="EMBL" id="KIJ48069.1"/>
    </source>
</evidence>
<dbReference type="PANTHER" id="PTHR36978:SF4">
    <property type="entry name" value="P-LOOP CONTAINING NUCLEOSIDE TRIPHOSPHATE HYDROLASE PROTEIN"/>
    <property type="match status" value="1"/>
</dbReference>
<sequence>MAAFEALGIEPVYHMISIIRRQATEELDGWRKIALEGGTAEDVRKILDPYAVVLDNPPAMFPELLYEAYPDAKFILTVRDPAE</sequence>
<evidence type="ECO:0000313" key="2">
    <source>
        <dbReference type="Proteomes" id="UP000054279"/>
    </source>
</evidence>
<dbReference type="EMBL" id="KN837099">
    <property type="protein sequence ID" value="KIJ48069.1"/>
    <property type="molecule type" value="Genomic_DNA"/>
</dbReference>
<dbReference type="Gene3D" id="3.40.50.300">
    <property type="entry name" value="P-loop containing nucleotide triphosphate hydrolases"/>
    <property type="match status" value="1"/>
</dbReference>
<dbReference type="InterPro" id="IPR027417">
    <property type="entry name" value="P-loop_NTPase"/>
</dbReference>
<gene>
    <name evidence="1" type="ORF">M422DRAFT_248236</name>
</gene>
<proteinExistence type="predicted"/>
<dbReference type="SUPFAM" id="SSF52540">
    <property type="entry name" value="P-loop containing nucleoside triphosphate hydrolases"/>
    <property type="match status" value="1"/>
</dbReference>
<reference evidence="1 2" key="1">
    <citation type="submission" date="2014-06" db="EMBL/GenBank/DDBJ databases">
        <title>Evolutionary Origins and Diversification of the Mycorrhizal Mutualists.</title>
        <authorList>
            <consortium name="DOE Joint Genome Institute"/>
            <consortium name="Mycorrhizal Genomics Consortium"/>
            <person name="Kohler A."/>
            <person name="Kuo A."/>
            <person name="Nagy L.G."/>
            <person name="Floudas D."/>
            <person name="Copeland A."/>
            <person name="Barry K.W."/>
            <person name="Cichocki N."/>
            <person name="Veneault-Fourrey C."/>
            <person name="LaButti K."/>
            <person name="Lindquist E.A."/>
            <person name="Lipzen A."/>
            <person name="Lundell T."/>
            <person name="Morin E."/>
            <person name="Murat C."/>
            <person name="Riley R."/>
            <person name="Ohm R."/>
            <person name="Sun H."/>
            <person name="Tunlid A."/>
            <person name="Henrissat B."/>
            <person name="Grigoriev I.V."/>
            <person name="Hibbett D.S."/>
            <person name="Martin F."/>
        </authorList>
    </citation>
    <scope>NUCLEOTIDE SEQUENCE [LARGE SCALE GENOMIC DNA]</scope>
    <source>
        <strain evidence="1 2">SS14</strain>
    </source>
</reference>
<dbReference type="HOGENOM" id="CLU_2544062_0_0_1"/>
<dbReference type="AlphaFoldDB" id="A0A0C9VJA7"/>